<organism evidence="2 3">
    <name type="scientific">Stakelama flava</name>
    <dbReference type="NCBI Taxonomy" id="2860338"/>
    <lineage>
        <taxon>Bacteria</taxon>
        <taxon>Pseudomonadati</taxon>
        <taxon>Pseudomonadota</taxon>
        <taxon>Alphaproteobacteria</taxon>
        <taxon>Sphingomonadales</taxon>
        <taxon>Sphingomonadaceae</taxon>
        <taxon>Stakelama</taxon>
    </lineage>
</organism>
<dbReference type="RefSeq" id="WP_219237988.1">
    <property type="nucleotide sequence ID" value="NZ_JAHWZX010000006.1"/>
</dbReference>
<name>A0ABS6XKZ2_9SPHN</name>
<feature type="domain" description="Gamma-glutamylcyclotransferase AIG2-like" evidence="1">
    <location>
        <begin position="4"/>
        <end position="52"/>
    </location>
</feature>
<evidence type="ECO:0000313" key="3">
    <source>
        <dbReference type="Proteomes" id="UP001197214"/>
    </source>
</evidence>
<dbReference type="Pfam" id="PF06094">
    <property type="entry name" value="GGACT"/>
    <property type="match status" value="1"/>
</dbReference>
<gene>
    <name evidence="2" type="ORF">KY084_08260</name>
</gene>
<evidence type="ECO:0000259" key="1">
    <source>
        <dbReference type="Pfam" id="PF06094"/>
    </source>
</evidence>
<proteinExistence type="predicted"/>
<protein>
    <submittedName>
        <fullName evidence="2">Gamma-glutamylcyclotransferase</fullName>
    </submittedName>
</protein>
<evidence type="ECO:0000313" key="2">
    <source>
        <dbReference type="EMBL" id="MBW4330867.1"/>
    </source>
</evidence>
<dbReference type="Proteomes" id="UP001197214">
    <property type="component" value="Unassembled WGS sequence"/>
</dbReference>
<dbReference type="InterPro" id="IPR009288">
    <property type="entry name" value="AIG2-like_dom"/>
</dbReference>
<sequence>MERFFFYGTLRRGGRFHHQLRLANRARFIGEDRVAGRLYDCGPWPAALFGSGG</sequence>
<keyword evidence="3" id="KW-1185">Reference proteome</keyword>
<dbReference type="EMBL" id="JAHWZX010000006">
    <property type="protein sequence ID" value="MBW4330867.1"/>
    <property type="molecule type" value="Genomic_DNA"/>
</dbReference>
<accession>A0ABS6XKZ2</accession>
<comment type="caution">
    <text evidence="2">The sequence shown here is derived from an EMBL/GenBank/DDBJ whole genome shotgun (WGS) entry which is preliminary data.</text>
</comment>
<reference evidence="2 3" key="1">
    <citation type="submission" date="2021-07" db="EMBL/GenBank/DDBJ databases">
        <title>Stakelama flava sp. nov., a novel endophytic bacterium isolated from branch of Kandelia candel.</title>
        <authorList>
            <person name="Tuo L."/>
        </authorList>
    </citation>
    <scope>NUCLEOTIDE SEQUENCE [LARGE SCALE GENOMIC DNA]</scope>
    <source>
        <strain evidence="2 3">CBK3Z-3</strain>
    </source>
</reference>